<dbReference type="SUPFAM" id="SSF161098">
    <property type="entry name" value="MetI-like"/>
    <property type="match status" value="1"/>
</dbReference>
<dbReference type="InterPro" id="IPR035906">
    <property type="entry name" value="MetI-like_sf"/>
</dbReference>
<comment type="subcellular location">
    <subcellularLocation>
        <location evidence="1 7">Cell membrane</location>
        <topology evidence="1 7">Multi-pass membrane protein</topology>
    </subcellularLocation>
</comment>
<dbReference type="STRING" id="655353.SAMN04488056_103426"/>
<accession>A0A1I5F175</accession>
<dbReference type="Gene3D" id="1.10.3720.10">
    <property type="entry name" value="MetI-like"/>
    <property type="match status" value="1"/>
</dbReference>
<keyword evidence="4 7" id="KW-0812">Transmembrane</keyword>
<feature type="transmembrane region" description="Helical" evidence="7">
    <location>
        <begin position="155"/>
        <end position="174"/>
    </location>
</feature>
<keyword evidence="3" id="KW-1003">Cell membrane</keyword>
<dbReference type="EMBL" id="FOVR01000003">
    <property type="protein sequence ID" value="SFO17071.1"/>
    <property type="molecule type" value="Genomic_DNA"/>
</dbReference>
<sequence>MSKKLNLPKLFGYAGLAIFCIISLLPIWMALKTAITMPSDVFSTANSLWVNNPVFGNFLRVLGLPSDVPPPANSGSPINFMIALRNSVVYTGLLVTGQLFFSSLAAYAFARLRFPGRDALFYSFIAATMIPSIVLFIPNFILIRQLGLLNSFAGMVAPNILMLPFAVFFLRQFFLSTPKELEEAARLDGLSWFKVYWHIALPLQRGPLATLAILLSIQAWNDFFWPFLVGQKENVQVMAVALANYQSQTGQGQPDWTGLMAAVMLSIIPVLILLVFFGRRIVESLQTSGMK</sequence>
<feature type="transmembrane region" description="Helical" evidence="7">
    <location>
        <begin position="121"/>
        <end position="143"/>
    </location>
</feature>
<evidence type="ECO:0000313" key="9">
    <source>
        <dbReference type="EMBL" id="SFO17071.1"/>
    </source>
</evidence>
<keyword evidence="6 7" id="KW-0472">Membrane</keyword>
<evidence type="ECO:0000256" key="6">
    <source>
        <dbReference type="ARBA" id="ARBA00023136"/>
    </source>
</evidence>
<evidence type="ECO:0000256" key="1">
    <source>
        <dbReference type="ARBA" id="ARBA00004651"/>
    </source>
</evidence>
<organism evidence="9 10">
    <name type="scientific">Cohaesibacter marisflavi</name>
    <dbReference type="NCBI Taxonomy" id="655353"/>
    <lineage>
        <taxon>Bacteria</taxon>
        <taxon>Pseudomonadati</taxon>
        <taxon>Pseudomonadota</taxon>
        <taxon>Alphaproteobacteria</taxon>
        <taxon>Hyphomicrobiales</taxon>
        <taxon>Cohaesibacteraceae</taxon>
    </lineage>
</organism>
<dbReference type="AlphaFoldDB" id="A0A1I5F175"/>
<protein>
    <submittedName>
        <fullName evidence="9">Carbohydrate ABC transporter membrane protein 2, CUT1 family (TC 3.A.1.1.-)</fullName>
    </submittedName>
</protein>
<feature type="transmembrane region" description="Helical" evidence="7">
    <location>
        <begin position="12"/>
        <end position="31"/>
    </location>
</feature>
<reference evidence="9 10" key="1">
    <citation type="submission" date="2016-10" db="EMBL/GenBank/DDBJ databases">
        <authorList>
            <person name="de Groot N.N."/>
        </authorList>
    </citation>
    <scope>NUCLEOTIDE SEQUENCE [LARGE SCALE GENOMIC DNA]</scope>
    <source>
        <strain evidence="9 10">CGMCC 1.9157</strain>
    </source>
</reference>
<dbReference type="InterPro" id="IPR000515">
    <property type="entry name" value="MetI-like"/>
</dbReference>
<comment type="similarity">
    <text evidence="7">Belongs to the binding-protein-dependent transport system permease family.</text>
</comment>
<dbReference type="GO" id="GO:0005886">
    <property type="term" value="C:plasma membrane"/>
    <property type="evidence" value="ECO:0007669"/>
    <property type="project" value="UniProtKB-SubCell"/>
</dbReference>
<dbReference type="PROSITE" id="PS50928">
    <property type="entry name" value="ABC_TM1"/>
    <property type="match status" value="1"/>
</dbReference>
<proteinExistence type="inferred from homology"/>
<dbReference type="Pfam" id="PF00528">
    <property type="entry name" value="BPD_transp_1"/>
    <property type="match status" value="1"/>
</dbReference>
<evidence type="ECO:0000259" key="8">
    <source>
        <dbReference type="PROSITE" id="PS50928"/>
    </source>
</evidence>
<keyword evidence="2 7" id="KW-0813">Transport</keyword>
<evidence type="ECO:0000256" key="3">
    <source>
        <dbReference type="ARBA" id="ARBA00022475"/>
    </source>
</evidence>
<dbReference type="Proteomes" id="UP000199236">
    <property type="component" value="Unassembled WGS sequence"/>
</dbReference>
<keyword evidence="10" id="KW-1185">Reference proteome</keyword>
<feature type="transmembrane region" description="Helical" evidence="7">
    <location>
        <begin position="88"/>
        <end position="109"/>
    </location>
</feature>
<evidence type="ECO:0000256" key="4">
    <source>
        <dbReference type="ARBA" id="ARBA00022692"/>
    </source>
</evidence>
<keyword evidence="5 7" id="KW-1133">Transmembrane helix</keyword>
<feature type="transmembrane region" description="Helical" evidence="7">
    <location>
        <begin position="256"/>
        <end position="277"/>
    </location>
</feature>
<feature type="domain" description="ABC transmembrane type-1" evidence="8">
    <location>
        <begin position="84"/>
        <end position="277"/>
    </location>
</feature>
<dbReference type="GO" id="GO:0055085">
    <property type="term" value="P:transmembrane transport"/>
    <property type="evidence" value="ECO:0007669"/>
    <property type="project" value="InterPro"/>
</dbReference>
<evidence type="ECO:0000256" key="7">
    <source>
        <dbReference type="RuleBase" id="RU363032"/>
    </source>
</evidence>
<dbReference type="PANTHER" id="PTHR43744">
    <property type="entry name" value="ABC TRANSPORTER PERMEASE PROTEIN MG189-RELATED-RELATED"/>
    <property type="match status" value="1"/>
</dbReference>
<dbReference type="PANTHER" id="PTHR43744:SF12">
    <property type="entry name" value="ABC TRANSPORTER PERMEASE PROTEIN MG189-RELATED"/>
    <property type="match status" value="1"/>
</dbReference>
<evidence type="ECO:0000256" key="5">
    <source>
        <dbReference type="ARBA" id="ARBA00022989"/>
    </source>
</evidence>
<dbReference type="OrthoDB" id="9815445at2"/>
<gene>
    <name evidence="9" type="ORF">SAMN04488056_103426</name>
</gene>
<evidence type="ECO:0000313" key="10">
    <source>
        <dbReference type="Proteomes" id="UP000199236"/>
    </source>
</evidence>
<evidence type="ECO:0000256" key="2">
    <source>
        <dbReference type="ARBA" id="ARBA00022448"/>
    </source>
</evidence>
<dbReference type="CDD" id="cd06261">
    <property type="entry name" value="TM_PBP2"/>
    <property type="match status" value="1"/>
</dbReference>
<dbReference type="RefSeq" id="WP_090071194.1">
    <property type="nucleotide sequence ID" value="NZ_FOVR01000003.1"/>
</dbReference>
<name>A0A1I5F175_9HYPH</name>